<feature type="compositionally biased region" description="Basic residues" evidence="1">
    <location>
        <begin position="28"/>
        <end position="37"/>
    </location>
</feature>
<name>A0AAV4HC06_9GAST</name>
<evidence type="ECO:0008006" key="5">
    <source>
        <dbReference type="Google" id="ProtNLM"/>
    </source>
</evidence>
<evidence type="ECO:0000313" key="3">
    <source>
        <dbReference type="EMBL" id="GFR95768.1"/>
    </source>
</evidence>
<keyword evidence="2" id="KW-0732">Signal</keyword>
<comment type="caution">
    <text evidence="3">The sequence shown here is derived from an EMBL/GenBank/DDBJ whole genome shotgun (WGS) entry which is preliminary data.</text>
</comment>
<keyword evidence="4" id="KW-1185">Reference proteome</keyword>
<organism evidence="3 4">
    <name type="scientific">Elysia marginata</name>
    <dbReference type="NCBI Taxonomy" id="1093978"/>
    <lineage>
        <taxon>Eukaryota</taxon>
        <taxon>Metazoa</taxon>
        <taxon>Spiralia</taxon>
        <taxon>Lophotrochozoa</taxon>
        <taxon>Mollusca</taxon>
        <taxon>Gastropoda</taxon>
        <taxon>Heterobranchia</taxon>
        <taxon>Euthyneura</taxon>
        <taxon>Panpulmonata</taxon>
        <taxon>Sacoglossa</taxon>
        <taxon>Placobranchoidea</taxon>
        <taxon>Plakobranchidae</taxon>
        <taxon>Elysia</taxon>
    </lineage>
</organism>
<accession>A0AAV4HC06</accession>
<feature type="chain" id="PRO_5043876032" description="Secreted protein" evidence="2">
    <location>
        <begin position="26"/>
        <end position="102"/>
    </location>
</feature>
<gene>
    <name evidence="3" type="ORF">ElyMa_000952400</name>
</gene>
<dbReference type="AlphaFoldDB" id="A0AAV4HC06"/>
<evidence type="ECO:0000256" key="2">
    <source>
        <dbReference type="SAM" id="SignalP"/>
    </source>
</evidence>
<evidence type="ECO:0000256" key="1">
    <source>
        <dbReference type="SAM" id="MobiDB-lite"/>
    </source>
</evidence>
<reference evidence="3 4" key="1">
    <citation type="journal article" date="2021" name="Elife">
        <title>Chloroplast acquisition without the gene transfer in kleptoplastic sea slugs, Plakobranchus ocellatus.</title>
        <authorList>
            <person name="Maeda T."/>
            <person name="Takahashi S."/>
            <person name="Yoshida T."/>
            <person name="Shimamura S."/>
            <person name="Takaki Y."/>
            <person name="Nagai Y."/>
            <person name="Toyoda A."/>
            <person name="Suzuki Y."/>
            <person name="Arimoto A."/>
            <person name="Ishii H."/>
            <person name="Satoh N."/>
            <person name="Nishiyama T."/>
            <person name="Hasebe M."/>
            <person name="Maruyama T."/>
            <person name="Minagawa J."/>
            <person name="Obokata J."/>
            <person name="Shigenobu S."/>
        </authorList>
    </citation>
    <scope>NUCLEOTIDE SEQUENCE [LARGE SCALE GENOMIC DNA]</scope>
</reference>
<dbReference type="EMBL" id="BMAT01001932">
    <property type="protein sequence ID" value="GFR95768.1"/>
    <property type="molecule type" value="Genomic_DNA"/>
</dbReference>
<feature type="region of interest" description="Disordered" evidence="1">
    <location>
        <begin position="24"/>
        <end position="102"/>
    </location>
</feature>
<feature type="signal peptide" evidence="2">
    <location>
        <begin position="1"/>
        <end position="25"/>
    </location>
</feature>
<evidence type="ECO:0000313" key="4">
    <source>
        <dbReference type="Proteomes" id="UP000762676"/>
    </source>
</evidence>
<dbReference type="Proteomes" id="UP000762676">
    <property type="component" value="Unassembled WGS sequence"/>
</dbReference>
<protein>
    <recommendedName>
        <fullName evidence="5">Secreted protein</fullName>
    </recommendedName>
</protein>
<feature type="compositionally biased region" description="Basic and acidic residues" evidence="1">
    <location>
        <begin position="77"/>
        <end position="90"/>
    </location>
</feature>
<feature type="compositionally biased region" description="Low complexity" evidence="1">
    <location>
        <begin position="92"/>
        <end position="102"/>
    </location>
</feature>
<sequence>MRPIKPHALLAVLLVASSLTLTLEARSPRRNRNRAKARSSDPPTETEENGVCELEVTCPGRRGSPVSYPIKGPARRLARESKGKQGRELADGDAAQADDTGR</sequence>
<proteinExistence type="predicted"/>